<evidence type="ECO:0000313" key="1">
    <source>
        <dbReference type="EMBL" id="GAA4376305.1"/>
    </source>
</evidence>
<proteinExistence type="predicted"/>
<evidence type="ECO:0008006" key="3">
    <source>
        <dbReference type="Google" id="ProtNLM"/>
    </source>
</evidence>
<sequence length="179" mass="19942">MSIRVLAMAAPLWLVTGATPVRQAKPVPDVLRRPGETTILSFVTGSGKMASLCEGPKGSYLVYRFGTAVKTELQYPAVLDTSSWQKFTYWPYHRPGGVANAGMENYELSFKNGGAEYTLVDHTEAYVMKGGEENYRRTVRLDVVLNGKALDITVRQASVDGSLYLSDEQRDRVKLQWDE</sequence>
<dbReference type="Proteomes" id="UP001500454">
    <property type="component" value="Unassembled WGS sequence"/>
</dbReference>
<organism evidence="1 2">
    <name type="scientific">Hymenobacter koreensis</name>
    <dbReference type="NCBI Taxonomy" id="1084523"/>
    <lineage>
        <taxon>Bacteria</taxon>
        <taxon>Pseudomonadati</taxon>
        <taxon>Bacteroidota</taxon>
        <taxon>Cytophagia</taxon>
        <taxon>Cytophagales</taxon>
        <taxon>Hymenobacteraceae</taxon>
        <taxon>Hymenobacter</taxon>
    </lineage>
</organism>
<name>A0ABP8IW26_9BACT</name>
<evidence type="ECO:0000313" key="2">
    <source>
        <dbReference type="Proteomes" id="UP001500454"/>
    </source>
</evidence>
<gene>
    <name evidence="1" type="ORF">GCM10023186_10010</name>
</gene>
<dbReference type="EMBL" id="BAABHA010000002">
    <property type="protein sequence ID" value="GAA4376305.1"/>
    <property type="molecule type" value="Genomic_DNA"/>
</dbReference>
<comment type="caution">
    <text evidence="1">The sequence shown here is derived from an EMBL/GenBank/DDBJ whole genome shotgun (WGS) entry which is preliminary data.</text>
</comment>
<accession>A0ABP8IW26</accession>
<dbReference type="RefSeq" id="WP_345221957.1">
    <property type="nucleotide sequence ID" value="NZ_BAABHA010000002.1"/>
</dbReference>
<keyword evidence="2" id="KW-1185">Reference proteome</keyword>
<reference evidence="2" key="1">
    <citation type="journal article" date="2019" name="Int. J. Syst. Evol. Microbiol.">
        <title>The Global Catalogue of Microorganisms (GCM) 10K type strain sequencing project: providing services to taxonomists for standard genome sequencing and annotation.</title>
        <authorList>
            <consortium name="The Broad Institute Genomics Platform"/>
            <consortium name="The Broad Institute Genome Sequencing Center for Infectious Disease"/>
            <person name="Wu L."/>
            <person name="Ma J."/>
        </authorList>
    </citation>
    <scope>NUCLEOTIDE SEQUENCE [LARGE SCALE GENOMIC DNA]</scope>
    <source>
        <strain evidence="2">JCM 17924</strain>
    </source>
</reference>
<protein>
    <recommendedName>
        <fullName evidence="3">DUF4251 domain-containing protein</fullName>
    </recommendedName>
</protein>